<keyword evidence="1" id="KW-0175">Coiled coil</keyword>
<reference evidence="3" key="1">
    <citation type="journal article" date="2021" name="Sci. Rep.">
        <title>Diploid genomic architecture of Nitzschia inconspicua, an elite biomass production diatom.</title>
        <authorList>
            <person name="Oliver A."/>
            <person name="Podell S."/>
            <person name="Pinowska A."/>
            <person name="Traller J.C."/>
            <person name="Smith S.R."/>
            <person name="McClure R."/>
            <person name="Beliaev A."/>
            <person name="Bohutskyi P."/>
            <person name="Hill E.A."/>
            <person name="Rabines A."/>
            <person name="Zheng H."/>
            <person name="Allen L.Z."/>
            <person name="Kuo A."/>
            <person name="Grigoriev I.V."/>
            <person name="Allen A.E."/>
            <person name="Hazlebeck D."/>
            <person name="Allen E.E."/>
        </authorList>
    </citation>
    <scope>NUCLEOTIDE SEQUENCE</scope>
    <source>
        <strain evidence="3">Hildebrandi</strain>
    </source>
</reference>
<keyword evidence="4" id="KW-1185">Reference proteome</keyword>
<feature type="compositionally biased region" description="Basic and acidic residues" evidence="2">
    <location>
        <begin position="935"/>
        <end position="946"/>
    </location>
</feature>
<protein>
    <submittedName>
        <fullName evidence="3">NB-ARC domain containing protein</fullName>
    </submittedName>
</protein>
<dbReference type="AlphaFoldDB" id="A0A9K3PFW1"/>
<feature type="coiled-coil region" evidence="1">
    <location>
        <begin position="772"/>
        <end position="799"/>
    </location>
</feature>
<evidence type="ECO:0000313" key="3">
    <source>
        <dbReference type="EMBL" id="KAG7343409.1"/>
    </source>
</evidence>
<feature type="compositionally biased region" description="Polar residues" evidence="2">
    <location>
        <begin position="1072"/>
        <end position="1084"/>
    </location>
</feature>
<dbReference type="Proteomes" id="UP000693970">
    <property type="component" value="Unassembled WGS sequence"/>
</dbReference>
<feature type="region of interest" description="Disordered" evidence="2">
    <location>
        <begin position="967"/>
        <end position="1084"/>
    </location>
</feature>
<comment type="caution">
    <text evidence="3">The sequence shown here is derived from an EMBL/GenBank/DDBJ whole genome shotgun (WGS) entry which is preliminary data.</text>
</comment>
<feature type="compositionally biased region" description="Low complexity" evidence="2">
    <location>
        <begin position="989"/>
        <end position="999"/>
    </location>
</feature>
<proteinExistence type="predicted"/>
<feature type="compositionally biased region" description="Basic residues" evidence="2">
    <location>
        <begin position="1183"/>
        <end position="1194"/>
    </location>
</feature>
<organism evidence="3 4">
    <name type="scientific">Nitzschia inconspicua</name>
    <dbReference type="NCBI Taxonomy" id="303405"/>
    <lineage>
        <taxon>Eukaryota</taxon>
        <taxon>Sar</taxon>
        <taxon>Stramenopiles</taxon>
        <taxon>Ochrophyta</taxon>
        <taxon>Bacillariophyta</taxon>
        <taxon>Bacillariophyceae</taxon>
        <taxon>Bacillariophycidae</taxon>
        <taxon>Bacillariales</taxon>
        <taxon>Bacillariaceae</taxon>
        <taxon>Nitzschia</taxon>
    </lineage>
</organism>
<reference evidence="3" key="2">
    <citation type="submission" date="2021-04" db="EMBL/GenBank/DDBJ databases">
        <authorList>
            <person name="Podell S."/>
        </authorList>
    </citation>
    <scope>NUCLEOTIDE SEQUENCE</scope>
    <source>
        <strain evidence="3">Hildebrandi</strain>
    </source>
</reference>
<dbReference type="EMBL" id="JAGRRH010000024">
    <property type="protein sequence ID" value="KAG7343409.1"/>
    <property type="molecule type" value="Genomic_DNA"/>
</dbReference>
<feature type="region of interest" description="Disordered" evidence="2">
    <location>
        <begin position="1147"/>
        <end position="1194"/>
    </location>
</feature>
<feature type="compositionally biased region" description="Low complexity" evidence="2">
    <location>
        <begin position="1027"/>
        <end position="1064"/>
    </location>
</feature>
<name>A0A9K3PFW1_9STRA</name>
<evidence type="ECO:0000256" key="2">
    <source>
        <dbReference type="SAM" id="MobiDB-lite"/>
    </source>
</evidence>
<dbReference type="OrthoDB" id="431454at2759"/>
<sequence length="1194" mass="134742">MNTPPAREIYSLDGTPASRKEDARAAFTAILPPYLSPEPSIFQKSKAPPTLGQCTCNCDESADSIFTRKDSALSSDIIPRIFQDKSTLLNEWKQQQNLVLPNHGLVTECVHGGRNRPFQDLVPPNDSELSYYEPFSKSSGRIPPARSVMVMQASPLACKLKHVAVTQRIEELNLQSERDVLSRIFLDHRSTVSIKFRIATIESLGDFFRDNCQRPSTSKRTDSPVLHLSCHGERTFLALEDGKGTMQRLSLDILQEWLRNTSIKLVFVAACYSKSIGDLISASGVDHVMCAADDDTEVQSAYVLEFCKVFYKRLLSGDTVRESFFAAKIHSEAFDSVDSQLILIGSHIDHDVPIFYAGTPPSSPETVEKLSCSGLFRQQAKQAQRNKIAFGVPLPPPPPAYRYNGSTFKPSVSHTSLFSVHMGECDLAKCLSKEPSTTTNKVQKRQSLPIERNLQQKHAPPIPPEYYVRFDDEKYQILRALDNARIVWISGKEPKCGKTTVVQSSLCYLQYRLDSNDLDAIFWGSKGTLEASKSDFYDLLDTLRKVPSGRFLVAIEAKGLPECTSRELSLQVRTSIRQNPKMKFIVVHELKDGEALQVGTYDCSERSVLVGGLNPESTVKLFGRICPHVTNEVEAGINGPESLWESLAPNDAASFRLHGPRRTPVVGFWTFGIHPCTQDYTYSARFRTLLGIMGGSIPVEVIRKAKHITAEEYQQLLCLGRYHELDHPKYVSYYELVKLQLQIAQSFVSSIRRKSFEEAMSIQMKHDCISMVKSEVKNLVELRNELKTLRCRMVEAKNTDTMDHFASLFQKRNRLWNRIQYEVNSILGSTAAFKSSEEEVVLDFCCSRQELLEDLLRYVQDVFVEASIRRCLFSTDNYAESKLVKVEKLLFKVVTKQQWMLDLDTVERRQDAIERHSLSTIDEDGEKNDSSFSQRGEESDVEEKCPTTETEEMVDVVATSVLAPATDPPVELLSNHCKGSGTSKETTLSRHSSSRTLTTVGTTASEHSSYTDRTNTALDWRSPLQRSTSNTSSSGSGLHHCSAVSRKSSSSSISLESMSTTRSSCRTKRGIKSQNSMTSYSSELQLRTHEVNSYDEDEAGFRDNQNDYPTKCVIRPYRRKKKSRDYCRKELRSRVFESLQLMSCQTNARKHDQRWQTGASSAPKDLQLPTVRRYSPPPDGTKPRRIKRRSMVRD</sequence>
<gene>
    <name evidence="3" type="ORF">IV203_021354</name>
</gene>
<evidence type="ECO:0000313" key="4">
    <source>
        <dbReference type="Proteomes" id="UP000693970"/>
    </source>
</evidence>
<feature type="region of interest" description="Disordered" evidence="2">
    <location>
        <begin position="916"/>
        <end position="949"/>
    </location>
</feature>
<accession>A0A9K3PFW1</accession>
<evidence type="ECO:0000256" key="1">
    <source>
        <dbReference type="SAM" id="Coils"/>
    </source>
</evidence>
<feature type="compositionally biased region" description="Polar residues" evidence="2">
    <location>
        <begin position="1000"/>
        <end position="1017"/>
    </location>
</feature>